<dbReference type="EMBL" id="MT141653">
    <property type="protein sequence ID" value="QJA68826.1"/>
    <property type="molecule type" value="Genomic_DNA"/>
</dbReference>
<reference evidence="2" key="1">
    <citation type="submission" date="2020-03" db="EMBL/GenBank/DDBJ databases">
        <title>The deep terrestrial virosphere.</title>
        <authorList>
            <person name="Holmfeldt K."/>
            <person name="Nilsson E."/>
            <person name="Simone D."/>
            <person name="Lopez-Fernandez M."/>
            <person name="Wu X."/>
            <person name="de Brujin I."/>
            <person name="Lundin D."/>
            <person name="Andersson A."/>
            <person name="Bertilsson S."/>
            <person name="Dopson M."/>
        </authorList>
    </citation>
    <scope>NUCLEOTIDE SEQUENCE</scope>
    <source>
        <strain evidence="2">MM415A05657</strain>
    </source>
</reference>
<sequence length="40" mass="4404">MTGIWVEIVVSIAVGFVVVVILGTVVIWEANYIAKGKWRS</sequence>
<protein>
    <submittedName>
        <fullName evidence="2">Uncharacterized protein</fullName>
    </submittedName>
</protein>
<keyword evidence="1" id="KW-1133">Transmembrane helix</keyword>
<accession>A0A6M3JG30</accession>
<feature type="transmembrane region" description="Helical" evidence="1">
    <location>
        <begin position="12"/>
        <end position="34"/>
    </location>
</feature>
<keyword evidence="1" id="KW-0472">Membrane</keyword>
<organism evidence="2">
    <name type="scientific">viral metagenome</name>
    <dbReference type="NCBI Taxonomy" id="1070528"/>
    <lineage>
        <taxon>unclassified sequences</taxon>
        <taxon>metagenomes</taxon>
        <taxon>organismal metagenomes</taxon>
    </lineage>
</organism>
<proteinExistence type="predicted"/>
<evidence type="ECO:0000313" key="2">
    <source>
        <dbReference type="EMBL" id="QJA68826.1"/>
    </source>
</evidence>
<name>A0A6M3JG30_9ZZZZ</name>
<evidence type="ECO:0000256" key="1">
    <source>
        <dbReference type="SAM" id="Phobius"/>
    </source>
</evidence>
<keyword evidence="1" id="KW-0812">Transmembrane</keyword>
<gene>
    <name evidence="2" type="ORF">MM415A05657_0001</name>
</gene>
<dbReference type="AlphaFoldDB" id="A0A6M3JG30"/>